<dbReference type="RefSeq" id="WP_248009405.1">
    <property type="nucleotide sequence ID" value="NZ_JAJHVV010000008.1"/>
</dbReference>
<feature type="signal peptide" evidence="1">
    <location>
        <begin position="1"/>
        <end position="19"/>
    </location>
</feature>
<dbReference type="SUPFAM" id="SSF110087">
    <property type="entry name" value="DR1885-like metal-binding protein"/>
    <property type="match status" value="1"/>
</dbReference>
<gene>
    <name evidence="2" type="ORF">KP803_13680</name>
</gene>
<feature type="chain" id="PRO_5040839145" evidence="1">
    <location>
        <begin position="20"/>
        <end position="162"/>
    </location>
</feature>
<dbReference type="Proteomes" id="UP001139559">
    <property type="component" value="Unassembled WGS sequence"/>
</dbReference>
<comment type="caution">
    <text evidence="2">The sequence shown here is derived from an EMBL/GenBank/DDBJ whole genome shotgun (WGS) entry which is preliminary data.</text>
</comment>
<dbReference type="InterPro" id="IPR058248">
    <property type="entry name" value="Lxx211020-like"/>
</dbReference>
<name>A0A9X1XKW5_9VIBR</name>
<proteinExistence type="predicted"/>
<evidence type="ECO:0000313" key="3">
    <source>
        <dbReference type="Proteomes" id="UP001139559"/>
    </source>
</evidence>
<dbReference type="AlphaFoldDB" id="A0A9X1XKW5"/>
<dbReference type="PANTHER" id="PTHR36302:SF1">
    <property type="entry name" value="COPPER CHAPERONE PCU(A)C"/>
    <property type="match status" value="1"/>
</dbReference>
<dbReference type="Pfam" id="PF04314">
    <property type="entry name" value="PCuAC"/>
    <property type="match status" value="1"/>
</dbReference>
<dbReference type="PANTHER" id="PTHR36302">
    <property type="entry name" value="BLR7088 PROTEIN"/>
    <property type="match status" value="1"/>
</dbReference>
<dbReference type="InterPro" id="IPR036182">
    <property type="entry name" value="PCuAC_sf"/>
</dbReference>
<protein>
    <submittedName>
        <fullName evidence="2">Copper chaperone PCu(A)C</fullName>
    </submittedName>
</protein>
<keyword evidence="1" id="KW-0732">Signal</keyword>
<organism evidence="2 3">
    <name type="scientific">Vibrio amylolyticus</name>
    <dbReference type="NCBI Taxonomy" id="2847292"/>
    <lineage>
        <taxon>Bacteria</taxon>
        <taxon>Pseudomonadati</taxon>
        <taxon>Pseudomonadota</taxon>
        <taxon>Gammaproteobacteria</taxon>
        <taxon>Vibrionales</taxon>
        <taxon>Vibrionaceae</taxon>
        <taxon>Vibrio</taxon>
    </lineage>
</organism>
<sequence length="162" mass="17749">MKLKSLLLCSLMASPLSYASTDSDSTTTNHVATIDMAVMAHHPYARATAPGAVNSAVFVHLMNHNKTDRVLVSASSSVAKNVELHDVIKEGDMMKMRQVQEITIPADGMVELKPGSLHIMLFDLEKPLIEGETIDLELSFKNGEKYSFTAPIKKVMAGMKHH</sequence>
<keyword evidence="3" id="KW-1185">Reference proteome</keyword>
<reference evidence="2" key="1">
    <citation type="submission" date="2021-11" db="EMBL/GenBank/DDBJ databases">
        <title>Vibrio ZSDE26 sp. nov. and Vibrio ZSDZ34 sp. nov., isolated from coastal seawater in Qingdao.</title>
        <authorList>
            <person name="Zhang P."/>
        </authorList>
    </citation>
    <scope>NUCLEOTIDE SEQUENCE</scope>
    <source>
        <strain evidence="2">ZSDE26</strain>
    </source>
</reference>
<evidence type="ECO:0000313" key="2">
    <source>
        <dbReference type="EMBL" id="MCK6264326.1"/>
    </source>
</evidence>
<dbReference type="InterPro" id="IPR007410">
    <property type="entry name" value="LpqE-like"/>
</dbReference>
<evidence type="ECO:0000256" key="1">
    <source>
        <dbReference type="SAM" id="SignalP"/>
    </source>
</evidence>
<accession>A0A9X1XKW5</accession>
<dbReference type="EMBL" id="JAJHVV010000008">
    <property type="protein sequence ID" value="MCK6264326.1"/>
    <property type="molecule type" value="Genomic_DNA"/>
</dbReference>
<dbReference type="Gene3D" id="2.60.40.1890">
    <property type="entry name" value="PCu(A)C copper chaperone"/>
    <property type="match status" value="1"/>
</dbReference>